<evidence type="ECO:0000256" key="2">
    <source>
        <dbReference type="ARBA" id="ARBA00007362"/>
    </source>
</evidence>
<dbReference type="Gene3D" id="1.10.3730.20">
    <property type="match status" value="2"/>
</dbReference>
<gene>
    <name evidence="8" type="ORF">ACFPOG_06430</name>
</gene>
<evidence type="ECO:0000256" key="5">
    <source>
        <dbReference type="ARBA" id="ARBA00023136"/>
    </source>
</evidence>
<evidence type="ECO:0000313" key="8">
    <source>
        <dbReference type="EMBL" id="MFC5447887.1"/>
    </source>
</evidence>
<dbReference type="PANTHER" id="PTHR32322">
    <property type="entry name" value="INNER MEMBRANE TRANSPORTER"/>
    <property type="match status" value="1"/>
</dbReference>
<dbReference type="InterPro" id="IPR037185">
    <property type="entry name" value="EmrE-like"/>
</dbReference>
<feature type="transmembrane region" description="Helical" evidence="6">
    <location>
        <begin position="114"/>
        <end position="134"/>
    </location>
</feature>
<evidence type="ECO:0000256" key="6">
    <source>
        <dbReference type="SAM" id="Phobius"/>
    </source>
</evidence>
<accession>A0ABW0K5E8</accession>
<evidence type="ECO:0000313" key="9">
    <source>
        <dbReference type="Proteomes" id="UP001596044"/>
    </source>
</evidence>
<dbReference type="PANTHER" id="PTHR32322:SF2">
    <property type="entry name" value="EAMA DOMAIN-CONTAINING PROTEIN"/>
    <property type="match status" value="1"/>
</dbReference>
<dbReference type="Pfam" id="PF00892">
    <property type="entry name" value="EamA"/>
    <property type="match status" value="2"/>
</dbReference>
<feature type="domain" description="EamA" evidence="7">
    <location>
        <begin position="2"/>
        <end position="130"/>
    </location>
</feature>
<dbReference type="InterPro" id="IPR000620">
    <property type="entry name" value="EamA_dom"/>
</dbReference>
<feature type="domain" description="EamA" evidence="7">
    <location>
        <begin position="143"/>
        <end position="284"/>
    </location>
</feature>
<proteinExistence type="inferred from homology"/>
<evidence type="ECO:0000256" key="3">
    <source>
        <dbReference type="ARBA" id="ARBA00022692"/>
    </source>
</evidence>
<feature type="transmembrane region" description="Helical" evidence="6">
    <location>
        <begin position="238"/>
        <end position="257"/>
    </location>
</feature>
<name>A0ABW0K5E8_9BACL</name>
<feature type="transmembrane region" description="Helical" evidence="6">
    <location>
        <begin position="6"/>
        <end position="23"/>
    </location>
</feature>
<comment type="caution">
    <text evidence="8">The sequence shown here is derived from an EMBL/GenBank/DDBJ whole genome shotgun (WGS) entry which is preliminary data.</text>
</comment>
<sequence length="289" mass="31838">MWLIYSVLAACSFGLRGILYHWTSQQSLNRNALLCGTFFMGSLISLVCALIFRQEWSVTALVGVQMGLFSFGGNASMFKGFAVGKASLVAILTGLPSIVVAMVAYMIWGERLNMMQISAFVVIVAGILLVRYSNEISLSNLQGAQWGLLALFLFAGNDLTGKWSTLLQSSLFPTLFLMFTTGACCFGAWWLKDYLRSNKDEQHPQSKWNLRNTFLIGMAVGITNVVGMILMIKAFDYGMAGLVSAVAAMNVLLVLLYTRFVLKDKFTRLEQSGLAMAFVGIILMRLFAS</sequence>
<comment type="similarity">
    <text evidence="2">Belongs to the EamA transporter family.</text>
</comment>
<organism evidence="8 9">
    <name type="scientific">Paenibacillus aestuarii</name>
    <dbReference type="NCBI Taxonomy" id="516965"/>
    <lineage>
        <taxon>Bacteria</taxon>
        <taxon>Bacillati</taxon>
        <taxon>Bacillota</taxon>
        <taxon>Bacilli</taxon>
        <taxon>Bacillales</taxon>
        <taxon>Paenibacillaceae</taxon>
        <taxon>Paenibacillus</taxon>
    </lineage>
</organism>
<evidence type="ECO:0000256" key="4">
    <source>
        <dbReference type="ARBA" id="ARBA00022989"/>
    </source>
</evidence>
<dbReference type="Proteomes" id="UP001596044">
    <property type="component" value="Unassembled WGS sequence"/>
</dbReference>
<dbReference type="InterPro" id="IPR050638">
    <property type="entry name" value="AA-Vitamin_Transporters"/>
</dbReference>
<feature type="transmembrane region" description="Helical" evidence="6">
    <location>
        <begin position="212"/>
        <end position="232"/>
    </location>
</feature>
<keyword evidence="9" id="KW-1185">Reference proteome</keyword>
<feature type="transmembrane region" description="Helical" evidence="6">
    <location>
        <begin position="269"/>
        <end position="288"/>
    </location>
</feature>
<feature type="transmembrane region" description="Helical" evidence="6">
    <location>
        <begin position="171"/>
        <end position="191"/>
    </location>
</feature>
<dbReference type="EMBL" id="JBHSMJ010000009">
    <property type="protein sequence ID" value="MFC5447887.1"/>
    <property type="molecule type" value="Genomic_DNA"/>
</dbReference>
<feature type="transmembrane region" description="Helical" evidence="6">
    <location>
        <begin position="88"/>
        <end position="108"/>
    </location>
</feature>
<comment type="subcellular location">
    <subcellularLocation>
        <location evidence="1">Endomembrane system</location>
        <topology evidence="1">Multi-pass membrane protein</topology>
    </subcellularLocation>
</comment>
<reference evidence="9" key="1">
    <citation type="journal article" date="2019" name="Int. J. Syst. Evol. Microbiol.">
        <title>The Global Catalogue of Microorganisms (GCM) 10K type strain sequencing project: providing services to taxonomists for standard genome sequencing and annotation.</title>
        <authorList>
            <consortium name="The Broad Institute Genomics Platform"/>
            <consortium name="The Broad Institute Genome Sequencing Center for Infectious Disease"/>
            <person name="Wu L."/>
            <person name="Ma J."/>
        </authorList>
    </citation>
    <scope>NUCLEOTIDE SEQUENCE [LARGE SCALE GENOMIC DNA]</scope>
    <source>
        <strain evidence="9">KACC 11904</strain>
    </source>
</reference>
<keyword evidence="4 6" id="KW-1133">Transmembrane helix</keyword>
<keyword evidence="5 6" id="KW-0472">Membrane</keyword>
<evidence type="ECO:0000256" key="1">
    <source>
        <dbReference type="ARBA" id="ARBA00004127"/>
    </source>
</evidence>
<keyword evidence="3 6" id="KW-0812">Transmembrane</keyword>
<feature type="transmembrane region" description="Helical" evidence="6">
    <location>
        <begin position="32"/>
        <end position="52"/>
    </location>
</feature>
<dbReference type="SUPFAM" id="SSF103481">
    <property type="entry name" value="Multidrug resistance efflux transporter EmrE"/>
    <property type="match status" value="2"/>
</dbReference>
<protein>
    <submittedName>
        <fullName evidence="8">DMT family transporter</fullName>
    </submittedName>
</protein>
<evidence type="ECO:0000259" key="7">
    <source>
        <dbReference type="Pfam" id="PF00892"/>
    </source>
</evidence>
<dbReference type="RefSeq" id="WP_270885879.1">
    <property type="nucleotide sequence ID" value="NZ_JAQFVF010000092.1"/>
</dbReference>